<gene>
    <name evidence="4" type="ORF">SOIL9_74800</name>
</gene>
<dbReference type="InterPro" id="IPR001434">
    <property type="entry name" value="OmcB-like_DUF11"/>
</dbReference>
<dbReference type="Pfam" id="PF01345">
    <property type="entry name" value="DUF11"/>
    <property type="match status" value="1"/>
</dbReference>
<organism evidence="4 5">
    <name type="scientific">Gemmata massiliana</name>
    <dbReference type="NCBI Taxonomy" id="1210884"/>
    <lineage>
        <taxon>Bacteria</taxon>
        <taxon>Pseudomonadati</taxon>
        <taxon>Planctomycetota</taxon>
        <taxon>Planctomycetia</taxon>
        <taxon>Gemmatales</taxon>
        <taxon>Gemmataceae</taxon>
        <taxon>Gemmata</taxon>
    </lineage>
</organism>
<feature type="region of interest" description="Disordered" evidence="1">
    <location>
        <begin position="23"/>
        <end position="59"/>
    </location>
</feature>
<sequence>MRAKTLTLFGALAVGQGLAPAQPGPVPTQGVPGGVAGFGAAQPGPLGPPRAVPGSDALQPGMGAPVPAPLVAAKFLAPKDVRVTAFPSSALSRMYDAPVVMGLRPGYVYRFELSNLPYSPGKALYPEVEVRGALVPRPGMKYMDHPIPLVFSASDIERALKGAVITKVIYLEDPEKALPTEVGPNSPVEMTDNTDNDAVKSALANGRLMAIVRLGNLKPTADQLKTYVVEGTILLPGEKLLKSPVAPPQFPYFACPMYDPLLGPKGPKEECFVDGGDKGAPLGIGPNGRLGGLNATDVGVEYTVGGRRKVTTSNEVCICSPRFMIRRAEVLPNGLNHQVRAAANVGAMGAGAIKDRRAPMVDIAQTKPAEFEGKVRPSAFVGKVGTAFFINTSRPAAFGQVAGVKVVGVVVEPEQLTAFPRLAPLTVTKSVDPPGPKEAGEVVTITIRYANTGSKAVSDIVVSDSLSGRLEYVEGSSQSDRPSNFTVADNEVGSTVVRWELPGTILPGQSGTVRFKAKVR</sequence>
<proteinExistence type="predicted"/>
<evidence type="ECO:0000259" key="3">
    <source>
        <dbReference type="Pfam" id="PF01345"/>
    </source>
</evidence>
<feature type="signal peptide" evidence="2">
    <location>
        <begin position="1"/>
        <end position="21"/>
    </location>
</feature>
<feature type="chain" id="PRO_5026825896" description="DUF11 domain-containing protein" evidence="2">
    <location>
        <begin position="22"/>
        <end position="520"/>
    </location>
</feature>
<dbReference type="Gene3D" id="2.60.40.10">
    <property type="entry name" value="Immunoglobulins"/>
    <property type="match status" value="1"/>
</dbReference>
<dbReference type="Proteomes" id="UP000464178">
    <property type="component" value="Chromosome"/>
</dbReference>
<reference evidence="4 5" key="1">
    <citation type="submission" date="2019-05" db="EMBL/GenBank/DDBJ databases">
        <authorList>
            <consortium name="Science for Life Laboratories"/>
        </authorList>
    </citation>
    <scope>NUCLEOTIDE SEQUENCE [LARGE SCALE GENOMIC DNA]</scope>
    <source>
        <strain evidence="4">Soil9</strain>
    </source>
</reference>
<feature type="domain" description="DUF11" evidence="3">
    <location>
        <begin position="425"/>
        <end position="519"/>
    </location>
</feature>
<name>A0A6P2DLE8_9BACT</name>
<dbReference type="KEGG" id="gms:SOIL9_74800"/>
<dbReference type="InterPro" id="IPR013783">
    <property type="entry name" value="Ig-like_fold"/>
</dbReference>
<dbReference type="AlphaFoldDB" id="A0A6P2DLE8"/>
<dbReference type="NCBIfam" id="TIGR01451">
    <property type="entry name" value="B_ant_repeat"/>
    <property type="match status" value="1"/>
</dbReference>
<evidence type="ECO:0000313" key="4">
    <source>
        <dbReference type="EMBL" id="VTS02547.1"/>
    </source>
</evidence>
<evidence type="ECO:0000256" key="2">
    <source>
        <dbReference type="SAM" id="SignalP"/>
    </source>
</evidence>
<keyword evidence="5" id="KW-1185">Reference proteome</keyword>
<evidence type="ECO:0000256" key="1">
    <source>
        <dbReference type="SAM" id="MobiDB-lite"/>
    </source>
</evidence>
<dbReference type="RefSeq" id="WP_162672771.1">
    <property type="nucleotide sequence ID" value="NZ_LR593886.1"/>
</dbReference>
<keyword evidence="2" id="KW-0732">Signal</keyword>
<dbReference type="InterPro" id="IPR047589">
    <property type="entry name" value="DUF11_rpt"/>
</dbReference>
<accession>A0A6P2DLE8</accession>
<dbReference type="EMBL" id="LR593886">
    <property type="protein sequence ID" value="VTS02547.1"/>
    <property type="molecule type" value="Genomic_DNA"/>
</dbReference>
<protein>
    <recommendedName>
        <fullName evidence="3">DUF11 domain-containing protein</fullName>
    </recommendedName>
</protein>
<evidence type="ECO:0000313" key="5">
    <source>
        <dbReference type="Proteomes" id="UP000464178"/>
    </source>
</evidence>